<dbReference type="InterPro" id="IPR003344">
    <property type="entry name" value="Big_1_dom"/>
</dbReference>
<evidence type="ECO:0000313" key="3">
    <source>
        <dbReference type="EMBL" id="PRQ64474.1"/>
    </source>
</evidence>
<dbReference type="Gene3D" id="2.60.40.10">
    <property type="entry name" value="Immunoglobulins"/>
    <property type="match status" value="3"/>
</dbReference>
<feature type="domain" description="Big-1" evidence="2">
    <location>
        <begin position="616"/>
        <end position="706"/>
    </location>
</feature>
<evidence type="ECO:0000256" key="1">
    <source>
        <dbReference type="ARBA" id="ARBA00010116"/>
    </source>
</evidence>
<dbReference type="Gene3D" id="2.40.160.160">
    <property type="entry name" value="Inverse autotransporter, beta-domain"/>
    <property type="match status" value="1"/>
</dbReference>
<dbReference type="EMBL" id="NWTN01000053">
    <property type="protein sequence ID" value="PRQ64474.1"/>
    <property type="molecule type" value="Genomic_DNA"/>
</dbReference>
<keyword evidence="4" id="KW-1185">Reference proteome</keyword>
<dbReference type="Pfam" id="PF02369">
    <property type="entry name" value="Big_1"/>
    <property type="match status" value="3"/>
</dbReference>
<reference evidence="3 4" key="1">
    <citation type="submission" date="2017-09" db="EMBL/GenBank/DDBJ databases">
        <authorList>
            <person name="Girard L."/>
            <person name="Lami R."/>
            <person name="Suzuki M."/>
            <person name="Baudart J."/>
        </authorList>
    </citation>
    <scope>NUCLEOTIDE SEQUENCE [LARGE SCALE GENOMIC DNA]</scope>
    <source>
        <strain evidence="3 4">17LN0615E</strain>
    </source>
</reference>
<comment type="similarity">
    <text evidence="1">Belongs to the intimin/invasin family.</text>
</comment>
<gene>
    <name evidence="3" type="ORF">COR51_27345</name>
</gene>
<protein>
    <recommendedName>
        <fullName evidence="2">Big-1 domain-containing protein</fullName>
    </recommendedName>
</protein>
<feature type="domain" description="Big-1" evidence="2">
    <location>
        <begin position="513"/>
        <end position="604"/>
    </location>
</feature>
<dbReference type="PROSITE" id="PS51127">
    <property type="entry name" value="BIG1"/>
    <property type="match status" value="3"/>
</dbReference>
<dbReference type="Proteomes" id="UP000238163">
    <property type="component" value="Unassembled WGS sequence"/>
</dbReference>
<dbReference type="PANTHER" id="PTHR39576">
    <property type="entry name" value="ATTACHING AND EFFACING PROTEIN HOMOLOG-RELATED-RELATED"/>
    <property type="match status" value="1"/>
</dbReference>
<dbReference type="InterPro" id="IPR051715">
    <property type="entry name" value="Intimin-Invasin_domain"/>
</dbReference>
<name>A0ABX5D4G4_9VIBR</name>
<organism evidence="3 4">
    <name type="scientific">Vibrio mediterranei</name>
    <dbReference type="NCBI Taxonomy" id="689"/>
    <lineage>
        <taxon>Bacteria</taxon>
        <taxon>Pseudomonadati</taxon>
        <taxon>Pseudomonadota</taxon>
        <taxon>Gammaproteobacteria</taxon>
        <taxon>Vibrionales</taxon>
        <taxon>Vibrionaceae</taxon>
        <taxon>Vibrio</taxon>
    </lineage>
</organism>
<sequence>MFLWLDKSVSRYRVMMKIPDGVDKDKFVRDVRNYVADAFIWVWLGYEPDQIAEVVSEFKPIEGTKATENNHVTDSSNDKREADYSSQAAALASELDGKDVSDAPQVVADSVYEELKSEVSNTVNDYTNSTLESSLDSINGVIRSKLNISENGVNGTLDALVPLYENDTDFVFSQSGVVINDADRFSGRDFANTGLGFRSRDISDNSMYGLNTFYDHDLTRGHQRLSLGAEYWQDSYSLYTNYYFPISSWKESEDSFSNLDDMLLEERPAQAFDLGVSGYIEEYPWVTLSLEYGQVYGEFVENADGSDPTSNPFELEASLDFTPIPLINLGVSNRYNSATGTDFTAELGVKYVIGESISKQLDPGHVIRTKAHDYQQKTKFVERNSDITLEYRKKPFSIELVTDEITLRKGDVVSTADFVAVTGADNVKSYGYEDTAIQLIKDGNIHSQKKGSVSARSFNKPFSHLLTYSKAVDVKYSLIYTATLKDGRKYQTRPLRINIEKNKEGDFAPGNAHSALEVTVNNAVADGTDTNTVVATLADTNGNVVAGETITFSLASGSAVLSSASGTTDANGQVTITLTNTTAEVVNIIATHSSGERSVDATFVAGDGSFALGNANSTLEVTVDNAAANGADTNTVVATLADTNGKVVAGETINFSVSGSAVLSSASGTTDASGQVSITLTNTTAEVVTITATHSSGTRTVDATFVAGDGSFALGNANSTLEVTVDNAAANGADTNTVVATLADTNGKVVAGETITFSLASGSAVLSSASGTTDASGQVSITLTNTTAEVVTIT</sequence>
<reference evidence="3 4" key="2">
    <citation type="submission" date="2018-03" db="EMBL/GenBank/DDBJ databases">
        <title>Genetic Diversity and Phenotypic Plasticity of AHL Mediated Quorum Sensing in Environmental Strains of Vibrio mediterranei.</title>
        <authorList>
            <person name="Lantoine F."/>
            <person name="Vouve F."/>
        </authorList>
    </citation>
    <scope>NUCLEOTIDE SEQUENCE [LARGE SCALE GENOMIC DNA]</scope>
    <source>
        <strain evidence="3 4">17LN0615E</strain>
    </source>
</reference>
<dbReference type="InterPro" id="IPR008964">
    <property type="entry name" value="Invasin/intimin_cell_adhesion"/>
</dbReference>
<feature type="domain" description="Big-1" evidence="2">
    <location>
        <begin position="718"/>
        <end position="794"/>
    </location>
</feature>
<evidence type="ECO:0000259" key="2">
    <source>
        <dbReference type="PROSITE" id="PS51127"/>
    </source>
</evidence>
<dbReference type="PANTHER" id="PTHR39576:SF2">
    <property type="entry name" value="ATTACHING AND EFFACING PROTEIN HOMOLOG-RELATED"/>
    <property type="match status" value="1"/>
</dbReference>
<proteinExistence type="inferred from homology"/>
<dbReference type="InterPro" id="IPR024519">
    <property type="entry name" value="IAT_beta"/>
</dbReference>
<dbReference type="SMART" id="SM00634">
    <property type="entry name" value="BID_1"/>
    <property type="match status" value="3"/>
</dbReference>
<dbReference type="SUPFAM" id="SSF49373">
    <property type="entry name" value="Invasin/intimin cell-adhesion fragments"/>
    <property type="match status" value="3"/>
</dbReference>
<dbReference type="InterPro" id="IPR013783">
    <property type="entry name" value="Ig-like_fold"/>
</dbReference>
<dbReference type="InterPro" id="IPR038177">
    <property type="entry name" value="IAT_beta_sf"/>
</dbReference>
<dbReference type="Pfam" id="PF11924">
    <property type="entry name" value="IAT_beta"/>
    <property type="match status" value="1"/>
</dbReference>
<accession>A0ABX5D4G4</accession>
<evidence type="ECO:0000313" key="4">
    <source>
        <dbReference type="Proteomes" id="UP000238163"/>
    </source>
</evidence>
<feature type="non-terminal residue" evidence="3">
    <location>
        <position position="794"/>
    </location>
</feature>
<comment type="caution">
    <text evidence="3">The sequence shown here is derived from an EMBL/GenBank/DDBJ whole genome shotgun (WGS) entry which is preliminary data.</text>
</comment>